<accession>B7GGH3</accession>
<comment type="subunit">
    <text evidence="10">The RNAP catalytic core consists of 2 alpha, 1 beta, 1 beta' and 1 omega subunit. When a sigma factor is associated with the core the holoenzyme is formed, which can initiate transcription.</text>
</comment>
<dbReference type="GO" id="GO:0006351">
    <property type="term" value="P:DNA-templated transcription"/>
    <property type="evidence" value="ECO:0007669"/>
    <property type="project" value="UniProtKB-UniRule"/>
</dbReference>
<dbReference type="STRING" id="491915.Aflv_1794"/>
<dbReference type="eggNOG" id="COG1758">
    <property type="taxonomic scope" value="Bacteria"/>
</dbReference>
<dbReference type="GO" id="GO:0003899">
    <property type="term" value="F:DNA-directed RNA polymerase activity"/>
    <property type="evidence" value="ECO:0007669"/>
    <property type="project" value="UniProtKB-UniRule"/>
</dbReference>
<dbReference type="SUPFAM" id="SSF63562">
    <property type="entry name" value="RPB6/omega subunit-like"/>
    <property type="match status" value="1"/>
</dbReference>
<evidence type="ECO:0000313" key="11">
    <source>
        <dbReference type="EMBL" id="ACJ34155.1"/>
    </source>
</evidence>
<evidence type="ECO:0000256" key="9">
    <source>
        <dbReference type="ARBA" id="ARBA00048552"/>
    </source>
</evidence>
<evidence type="ECO:0000256" key="5">
    <source>
        <dbReference type="ARBA" id="ARBA00022679"/>
    </source>
</evidence>
<dbReference type="KEGG" id="afl:Aflv_1794"/>
<evidence type="ECO:0000256" key="10">
    <source>
        <dbReference type="HAMAP-Rule" id="MF_00366"/>
    </source>
</evidence>
<dbReference type="PANTHER" id="PTHR34476">
    <property type="entry name" value="DNA-DIRECTED RNA POLYMERASE SUBUNIT OMEGA"/>
    <property type="match status" value="1"/>
</dbReference>
<evidence type="ECO:0000313" key="12">
    <source>
        <dbReference type="Proteomes" id="UP000000742"/>
    </source>
</evidence>
<dbReference type="PANTHER" id="PTHR34476:SF1">
    <property type="entry name" value="DNA-DIRECTED RNA POLYMERASE SUBUNIT OMEGA"/>
    <property type="match status" value="1"/>
</dbReference>
<evidence type="ECO:0000256" key="3">
    <source>
        <dbReference type="ARBA" id="ARBA00013725"/>
    </source>
</evidence>
<dbReference type="Proteomes" id="UP000000742">
    <property type="component" value="Chromosome"/>
</dbReference>
<reference evidence="11 12" key="1">
    <citation type="journal article" date="2008" name="Genome Biol.">
        <title>Encapsulated in silica: genome, proteome and physiology of the thermophilic bacterium Anoxybacillus flavithermus WK1.</title>
        <authorList>
            <person name="Saw J.H."/>
            <person name="Mountain B.W."/>
            <person name="Feng L."/>
            <person name="Omelchenko M.V."/>
            <person name="Hou S."/>
            <person name="Saito J.A."/>
            <person name="Stott M.B."/>
            <person name="Li D."/>
            <person name="Zhao G."/>
            <person name="Wu J."/>
            <person name="Galperin M.Y."/>
            <person name="Koonin E.V."/>
            <person name="Makarova K.S."/>
            <person name="Wolf Y.I."/>
            <person name="Rigden D.J."/>
            <person name="Dunfield P.F."/>
            <person name="Wang L."/>
            <person name="Alam M."/>
        </authorList>
    </citation>
    <scope>NUCLEOTIDE SEQUENCE [LARGE SCALE GENOMIC DNA]</scope>
    <source>
        <strain evidence="12">DSM 21510 / WK1</strain>
    </source>
</reference>
<keyword evidence="5 10" id="KW-0808">Transferase</keyword>
<dbReference type="EMBL" id="CP000922">
    <property type="protein sequence ID" value="ACJ34155.1"/>
    <property type="molecule type" value="Genomic_DNA"/>
</dbReference>
<keyword evidence="4 10" id="KW-0240">DNA-directed RNA polymerase</keyword>
<comment type="catalytic activity">
    <reaction evidence="9 10">
        <text>RNA(n) + a ribonucleoside 5'-triphosphate = RNA(n+1) + diphosphate</text>
        <dbReference type="Rhea" id="RHEA:21248"/>
        <dbReference type="Rhea" id="RHEA-COMP:14527"/>
        <dbReference type="Rhea" id="RHEA-COMP:17342"/>
        <dbReference type="ChEBI" id="CHEBI:33019"/>
        <dbReference type="ChEBI" id="CHEBI:61557"/>
        <dbReference type="ChEBI" id="CHEBI:140395"/>
        <dbReference type="EC" id="2.7.7.6"/>
    </reaction>
</comment>
<evidence type="ECO:0000256" key="4">
    <source>
        <dbReference type="ARBA" id="ARBA00022478"/>
    </source>
</evidence>
<evidence type="ECO:0000256" key="6">
    <source>
        <dbReference type="ARBA" id="ARBA00022695"/>
    </source>
</evidence>
<sequence length="72" mass="8020">MSNMLYPSIDLLMTKLDSKYTLVTVAAKRARQLQVKNDLTIEKPVSKKFVGKALEEIAAGHIEVVSEEEATQ</sequence>
<evidence type="ECO:0000256" key="8">
    <source>
        <dbReference type="ARBA" id="ARBA00029924"/>
    </source>
</evidence>
<evidence type="ECO:0000256" key="1">
    <source>
        <dbReference type="ARBA" id="ARBA00006711"/>
    </source>
</evidence>
<keyword evidence="6 10" id="KW-0548">Nucleotidyltransferase</keyword>
<comment type="similarity">
    <text evidence="1 10">Belongs to the RNA polymerase subunit omega family.</text>
</comment>
<dbReference type="HOGENOM" id="CLU_125406_6_0_9"/>
<dbReference type="InterPro" id="IPR006110">
    <property type="entry name" value="Pol_omega/Rpo6/RPB6"/>
</dbReference>
<dbReference type="AlphaFoldDB" id="B7GGH3"/>
<organism evidence="11 12">
    <name type="scientific">Anoxybacillus flavithermus (strain DSM 21510 / WK1)</name>
    <dbReference type="NCBI Taxonomy" id="491915"/>
    <lineage>
        <taxon>Bacteria</taxon>
        <taxon>Bacillati</taxon>
        <taxon>Bacillota</taxon>
        <taxon>Bacilli</taxon>
        <taxon>Bacillales</taxon>
        <taxon>Anoxybacillaceae</taxon>
        <taxon>Anoxybacillus</taxon>
    </lineage>
</organism>
<protein>
    <recommendedName>
        <fullName evidence="3 10">DNA-directed RNA polymerase subunit omega</fullName>
        <shortName evidence="10">RNAP omega subunit</shortName>
        <ecNumber evidence="2 10">2.7.7.6</ecNumber>
    </recommendedName>
    <alternativeName>
        <fullName evidence="10">RNA polymerase omega subunit</fullName>
    </alternativeName>
    <alternativeName>
        <fullName evidence="8 10">Transcriptase subunit omega</fullName>
    </alternativeName>
</protein>
<comment type="function">
    <text evidence="10">Promotes RNA polymerase assembly. Latches the N- and C-terminal regions of the beta' subunit thereby facilitating its interaction with the beta and alpha subunits.</text>
</comment>
<dbReference type="InterPro" id="IPR036161">
    <property type="entry name" value="RPB6/omega-like_sf"/>
</dbReference>
<dbReference type="HAMAP" id="MF_00366">
    <property type="entry name" value="RNApol_bact_RpoZ"/>
    <property type="match status" value="1"/>
</dbReference>
<dbReference type="GO" id="GO:0000428">
    <property type="term" value="C:DNA-directed RNA polymerase complex"/>
    <property type="evidence" value="ECO:0007669"/>
    <property type="project" value="UniProtKB-KW"/>
</dbReference>
<dbReference type="GO" id="GO:0003677">
    <property type="term" value="F:DNA binding"/>
    <property type="evidence" value="ECO:0007669"/>
    <property type="project" value="UniProtKB-UniRule"/>
</dbReference>
<dbReference type="SMART" id="SM01409">
    <property type="entry name" value="RNA_pol_Rpb6"/>
    <property type="match status" value="1"/>
</dbReference>
<dbReference type="EC" id="2.7.7.6" evidence="2 10"/>
<dbReference type="Pfam" id="PF01192">
    <property type="entry name" value="RNA_pol_Rpb6"/>
    <property type="match status" value="1"/>
</dbReference>
<evidence type="ECO:0000256" key="2">
    <source>
        <dbReference type="ARBA" id="ARBA00012418"/>
    </source>
</evidence>
<dbReference type="NCBIfam" id="TIGR00690">
    <property type="entry name" value="rpoZ"/>
    <property type="match status" value="1"/>
</dbReference>
<dbReference type="Gene3D" id="3.90.940.10">
    <property type="match status" value="1"/>
</dbReference>
<dbReference type="InterPro" id="IPR003716">
    <property type="entry name" value="DNA-dir_RNA_pol_omega"/>
</dbReference>
<name>B7GGH3_ANOFW</name>
<gene>
    <name evidence="10" type="primary">rpoZ</name>
    <name evidence="11" type="ordered locus">Aflv_1794</name>
</gene>
<proteinExistence type="inferred from homology"/>
<keyword evidence="7 10" id="KW-0804">Transcription</keyword>
<evidence type="ECO:0000256" key="7">
    <source>
        <dbReference type="ARBA" id="ARBA00023163"/>
    </source>
</evidence>